<dbReference type="Proteomes" id="UP001064048">
    <property type="component" value="Chromosome 13"/>
</dbReference>
<protein>
    <submittedName>
        <fullName evidence="1">Uncharacterized protein</fullName>
    </submittedName>
</protein>
<reference evidence="1 2" key="1">
    <citation type="journal article" date="2022" name="Genome Biol. Evol.">
        <title>The Spruce Budworm Genome: Reconstructing the Evolutionary History of Antifreeze Proteins.</title>
        <authorList>
            <person name="Beliveau C."/>
            <person name="Gagne P."/>
            <person name="Picq S."/>
            <person name="Vernygora O."/>
            <person name="Keeling C.I."/>
            <person name="Pinkney K."/>
            <person name="Doucet D."/>
            <person name="Wen F."/>
            <person name="Johnston J.S."/>
            <person name="Maaroufi H."/>
            <person name="Boyle B."/>
            <person name="Laroche J."/>
            <person name="Dewar K."/>
            <person name="Juretic N."/>
            <person name="Blackburn G."/>
            <person name="Nisole A."/>
            <person name="Brunet B."/>
            <person name="Brandao M."/>
            <person name="Lumley L."/>
            <person name="Duan J."/>
            <person name="Quan G."/>
            <person name="Lucarotti C.J."/>
            <person name="Roe A.D."/>
            <person name="Sperling F.A.H."/>
            <person name="Levesque R.C."/>
            <person name="Cusson M."/>
        </authorList>
    </citation>
    <scope>NUCLEOTIDE SEQUENCE [LARGE SCALE GENOMIC DNA]</scope>
    <source>
        <strain evidence="1">Glfc:IPQL:Cfum</strain>
    </source>
</reference>
<evidence type="ECO:0000313" key="2">
    <source>
        <dbReference type="Proteomes" id="UP001064048"/>
    </source>
</evidence>
<name>A0ACC0JAB0_CHOFU</name>
<evidence type="ECO:0000313" key="1">
    <source>
        <dbReference type="EMBL" id="KAI8421070.1"/>
    </source>
</evidence>
<comment type="caution">
    <text evidence="1">The sequence shown here is derived from an EMBL/GenBank/DDBJ whole genome shotgun (WGS) entry which is preliminary data.</text>
</comment>
<dbReference type="EMBL" id="CM046113">
    <property type="protein sequence ID" value="KAI8421070.1"/>
    <property type="molecule type" value="Genomic_DNA"/>
</dbReference>
<keyword evidence="2" id="KW-1185">Reference proteome</keyword>
<gene>
    <name evidence="1" type="ORF">MSG28_008192</name>
</gene>
<organism evidence="1 2">
    <name type="scientific">Choristoneura fumiferana</name>
    <name type="common">Spruce budworm moth</name>
    <name type="synonym">Archips fumiferana</name>
    <dbReference type="NCBI Taxonomy" id="7141"/>
    <lineage>
        <taxon>Eukaryota</taxon>
        <taxon>Metazoa</taxon>
        <taxon>Ecdysozoa</taxon>
        <taxon>Arthropoda</taxon>
        <taxon>Hexapoda</taxon>
        <taxon>Insecta</taxon>
        <taxon>Pterygota</taxon>
        <taxon>Neoptera</taxon>
        <taxon>Endopterygota</taxon>
        <taxon>Lepidoptera</taxon>
        <taxon>Glossata</taxon>
        <taxon>Ditrysia</taxon>
        <taxon>Tortricoidea</taxon>
        <taxon>Tortricidae</taxon>
        <taxon>Tortricinae</taxon>
        <taxon>Choristoneura</taxon>
    </lineage>
</organism>
<accession>A0ACC0JAB0</accession>
<proteinExistence type="predicted"/>
<sequence length="93" mass="10714">MGEHRFNRHTGYKGARMRWRCSRTHNSPSVGAVFTTTRAGNPVLVLGSYRFNRHAGYKGPRMLWRCTRAPEGCRATIITYENEIIQMPKGHNH</sequence>